<dbReference type="EMBL" id="JAEHJZ010000016">
    <property type="protein sequence ID" value="MBJ7880526.1"/>
    <property type="molecule type" value="Genomic_DNA"/>
</dbReference>
<keyword evidence="1" id="KW-0732">Signal</keyword>
<evidence type="ECO:0000313" key="2">
    <source>
        <dbReference type="EMBL" id="MBJ7880526.1"/>
    </source>
</evidence>
<proteinExistence type="predicted"/>
<evidence type="ECO:0000256" key="1">
    <source>
        <dbReference type="SAM" id="SignalP"/>
    </source>
</evidence>
<comment type="caution">
    <text evidence="2">The sequence shown here is derived from an EMBL/GenBank/DDBJ whole genome shotgun (WGS) entry which is preliminary data.</text>
</comment>
<dbReference type="SUPFAM" id="SSF51445">
    <property type="entry name" value="(Trans)glycosidases"/>
    <property type="match status" value="1"/>
</dbReference>
<feature type="signal peptide" evidence="1">
    <location>
        <begin position="1"/>
        <end position="29"/>
    </location>
</feature>
<dbReference type="Gene3D" id="3.20.20.80">
    <property type="entry name" value="Glycosidases"/>
    <property type="match status" value="1"/>
</dbReference>
<keyword evidence="3" id="KW-1185">Reference proteome</keyword>
<protein>
    <recommendedName>
        <fullName evidence="4">Alpha-L-arabinofuranosidase</fullName>
    </recommendedName>
</protein>
<dbReference type="AlphaFoldDB" id="A0A934KSC5"/>
<reference evidence="2 3" key="1">
    <citation type="submission" date="2020-09" db="EMBL/GenBank/DDBJ databases">
        <title>Draft genome of Gelidibacter salicanalis PAMC21136.</title>
        <authorList>
            <person name="Park H."/>
        </authorList>
    </citation>
    <scope>NUCLEOTIDE SEQUENCE [LARGE SCALE GENOMIC DNA]</scope>
    <source>
        <strain evidence="2 3">PAMC21136</strain>
    </source>
</reference>
<dbReference type="InterPro" id="IPR017853">
    <property type="entry name" value="GH"/>
</dbReference>
<gene>
    <name evidence="2" type="ORF">JEM65_07680</name>
</gene>
<dbReference type="Proteomes" id="UP000662373">
    <property type="component" value="Unassembled WGS sequence"/>
</dbReference>
<accession>A0A934KSC5</accession>
<evidence type="ECO:0008006" key="4">
    <source>
        <dbReference type="Google" id="ProtNLM"/>
    </source>
</evidence>
<name>A0A934KSC5_9FLAO</name>
<dbReference type="RefSeq" id="WP_199598366.1">
    <property type="nucleotide sequence ID" value="NZ_JAEHJZ010000016.1"/>
</dbReference>
<sequence>MSYYFKRINLKSWFLTCLISLFGINSSFTQSYPFELPDSIIASISVNTKIHEPFNNKLLSVNIDWPAKYYKKEGYNHPQAQAFIKEFNPVSIRWPQGVWANFYDWEVDGRRRYDDNNNREFIEAIEKHPELEYGFDGFKKLHDELNFDVLWTFNLNYDSIDKTINRLRDREAKGFNISHIELGNEQFWKSQTGSRTNTAEKYTEVAQSISQALKAEKSTLKLGIPLSWRRGADGSSFNHDDYNKTLTADTSYFDAIIVHRYVHLDRGEPIVSDASYQEILTSRVQLQKDVNYCRSFAPNKPVWLSEWGVSCGKYAASYLGMADAYLYLFENQDVYEYANWFQINGTNIFFNTKQSATGEFNYTTTGFGAVYEILRDVFQNSTLLETKISTHQLVPDSDALISRAVVKDEKIIVFAVNKTSQSVPLKLKFNNKIYKKSFKHESLKFKNLEEDRTFEFNTIPLIEEKYKGKTIILPPYSINKISNLKI</sequence>
<organism evidence="2 3">
    <name type="scientific">Gelidibacter salicanalis</name>
    <dbReference type="NCBI Taxonomy" id="291193"/>
    <lineage>
        <taxon>Bacteria</taxon>
        <taxon>Pseudomonadati</taxon>
        <taxon>Bacteroidota</taxon>
        <taxon>Flavobacteriia</taxon>
        <taxon>Flavobacteriales</taxon>
        <taxon>Flavobacteriaceae</taxon>
        <taxon>Gelidibacter</taxon>
    </lineage>
</organism>
<evidence type="ECO:0000313" key="3">
    <source>
        <dbReference type="Proteomes" id="UP000662373"/>
    </source>
</evidence>
<feature type="chain" id="PRO_5036675519" description="Alpha-L-arabinofuranosidase" evidence="1">
    <location>
        <begin position="30"/>
        <end position="486"/>
    </location>
</feature>